<dbReference type="EMBL" id="MNCJ02000327">
    <property type="protein sequence ID" value="KAF5778991.1"/>
    <property type="molecule type" value="Genomic_DNA"/>
</dbReference>
<proteinExistence type="predicted"/>
<protein>
    <submittedName>
        <fullName evidence="1">Uncharacterized protein</fullName>
    </submittedName>
</protein>
<dbReference type="AlphaFoldDB" id="A0A9K3HIL8"/>
<gene>
    <name evidence="1" type="ORF">HanXRQr2_Chr12g0554091</name>
</gene>
<reference evidence="1" key="2">
    <citation type="submission" date="2020-06" db="EMBL/GenBank/DDBJ databases">
        <title>Helianthus annuus Genome sequencing and assembly Release 2.</title>
        <authorList>
            <person name="Gouzy J."/>
            <person name="Langlade N."/>
            <person name="Munos S."/>
        </authorList>
    </citation>
    <scope>NUCLEOTIDE SEQUENCE</scope>
    <source>
        <tissue evidence="1">Leaves</tissue>
    </source>
</reference>
<name>A0A9K3HIL8_HELAN</name>
<evidence type="ECO:0000313" key="2">
    <source>
        <dbReference type="Proteomes" id="UP000215914"/>
    </source>
</evidence>
<dbReference type="Gramene" id="mRNA:HanXRQr2_Chr12g0554091">
    <property type="protein sequence ID" value="CDS:HanXRQr2_Chr12g0554091.1"/>
    <property type="gene ID" value="HanXRQr2_Chr12g0554091"/>
</dbReference>
<sequence length="219" mass="25797">MTPFKDVVKFLRESRVNKALTNRTIVYESHVRMFWKSVRYEEKEKMIYSAIQKRDENDKKVDIEIKFNVGDLRRVLDLGDTNDDPTIVSERLCKGVWCRMGFEGNANGKFLKSMFTRPYKFLIHCIVHALSHRKGAYDEPSDYIMNIITCLVLNRPHNISQVLFDHLSDNIRGEKYIMYPMFIQMMIDDQVTDLPKDPADVMNFRNMTSDTLKRLINIS</sequence>
<evidence type="ECO:0000313" key="1">
    <source>
        <dbReference type="EMBL" id="KAF5778991.1"/>
    </source>
</evidence>
<dbReference type="Proteomes" id="UP000215914">
    <property type="component" value="Unassembled WGS sequence"/>
</dbReference>
<keyword evidence="2" id="KW-1185">Reference proteome</keyword>
<reference evidence="1" key="1">
    <citation type="journal article" date="2017" name="Nature">
        <title>The sunflower genome provides insights into oil metabolism, flowering and Asterid evolution.</title>
        <authorList>
            <person name="Badouin H."/>
            <person name="Gouzy J."/>
            <person name="Grassa C.J."/>
            <person name="Murat F."/>
            <person name="Staton S.E."/>
            <person name="Cottret L."/>
            <person name="Lelandais-Briere C."/>
            <person name="Owens G.L."/>
            <person name="Carrere S."/>
            <person name="Mayjonade B."/>
            <person name="Legrand L."/>
            <person name="Gill N."/>
            <person name="Kane N.C."/>
            <person name="Bowers J.E."/>
            <person name="Hubner S."/>
            <person name="Bellec A."/>
            <person name="Berard A."/>
            <person name="Berges H."/>
            <person name="Blanchet N."/>
            <person name="Boniface M.C."/>
            <person name="Brunel D."/>
            <person name="Catrice O."/>
            <person name="Chaidir N."/>
            <person name="Claudel C."/>
            <person name="Donnadieu C."/>
            <person name="Faraut T."/>
            <person name="Fievet G."/>
            <person name="Helmstetter N."/>
            <person name="King M."/>
            <person name="Knapp S.J."/>
            <person name="Lai Z."/>
            <person name="Le Paslier M.C."/>
            <person name="Lippi Y."/>
            <person name="Lorenzon L."/>
            <person name="Mandel J.R."/>
            <person name="Marage G."/>
            <person name="Marchand G."/>
            <person name="Marquand E."/>
            <person name="Bret-Mestries E."/>
            <person name="Morien E."/>
            <person name="Nambeesan S."/>
            <person name="Nguyen T."/>
            <person name="Pegot-Espagnet P."/>
            <person name="Pouilly N."/>
            <person name="Raftis F."/>
            <person name="Sallet E."/>
            <person name="Schiex T."/>
            <person name="Thomas J."/>
            <person name="Vandecasteele C."/>
            <person name="Vares D."/>
            <person name="Vear F."/>
            <person name="Vautrin S."/>
            <person name="Crespi M."/>
            <person name="Mangin B."/>
            <person name="Burke J.M."/>
            <person name="Salse J."/>
            <person name="Munos S."/>
            <person name="Vincourt P."/>
            <person name="Rieseberg L.H."/>
            <person name="Langlade N.B."/>
        </authorList>
    </citation>
    <scope>NUCLEOTIDE SEQUENCE</scope>
    <source>
        <tissue evidence="1">Leaves</tissue>
    </source>
</reference>
<accession>A0A9K3HIL8</accession>
<organism evidence="1 2">
    <name type="scientific">Helianthus annuus</name>
    <name type="common">Common sunflower</name>
    <dbReference type="NCBI Taxonomy" id="4232"/>
    <lineage>
        <taxon>Eukaryota</taxon>
        <taxon>Viridiplantae</taxon>
        <taxon>Streptophyta</taxon>
        <taxon>Embryophyta</taxon>
        <taxon>Tracheophyta</taxon>
        <taxon>Spermatophyta</taxon>
        <taxon>Magnoliopsida</taxon>
        <taxon>eudicotyledons</taxon>
        <taxon>Gunneridae</taxon>
        <taxon>Pentapetalae</taxon>
        <taxon>asterids</taxon>
        <taxon>campanulids</taxon>
        <taxon>Asterales</taxon>
        <taxon>Asteraceae</taxon>
        <taxon>Asteroideae</taxon>
        <taxon>Heliantheae alliance</taxon>
        <taxon>Heliantheae</taxon>
        <taxon>Helianthus</taxon>
    </lineage>
</organism>
<comment type="caution">
    <text evidence="1">The sequence shown here is derived from an EMBL/GenBank/DDBJ whole genome shotgun (WGS) entry which is preliminary data.</text>
</comment>